<dbReference type="GO" id="GO:0009055">
    <property type="term" value="F:electron transfer activity"/>
    <property type="evidence" value="ECO:0007669"/>
    <property type="project" value="InterPro"/>
</dbReference>
<feature type="binding site" evidence="9">
    <location>
        <position position="420"/>
    </location>
    <ligand>
        <name>[4Fe-4S] cluster</name>
        <dbReference type="ChEBI" id="CHEBI:49883"/>
        <label>2</label>
    </ligand>
</feature>
<evidence type="ECO:0000256" key="7">
    <source>
        <dbReference type="ARBA" id="ARBA00023004"/>
    </source>
</evidence>
<keyword evidence="1 9" id="KW-0813">Transport</keyword>
<dbReference type="PROSITE" id="PS51379">
    <property type="entry name" value="4FE4S_FER_2"/>
    <property type="match status" value="2"/>
</dbReference>
<comment type="subunit">
    <text evidence="9">The complex is composed of six subunits: RnfA, RnfB, RnfC, RnfD, RnfE and RnfG.</text>
</comment>
<dbReference type="InterPro" id="IPR017896">
    <property type="entry name" value="4Fe4S_Fe-S-bd"/>
</dbReference>
<keyword evidence="3 9" id="KW-0479">Metal-binding</keyword>
<dbReference type="InterPro" id="IPR011538">
    <property type="entry name" value="Nuo51_FMN-bd"/>
</dbReference>
<reference evidence="12 13" key="1">
    <citation type="submission" date="2016-06" db="EMBL/GenBank/DDBJ databases">
        <title>Simultaneous identification of Haemophilus influenzae and Haemophilus haemolyticus using TaqMan real-time PCR.</title>
        <authorList>
            <person name="Price E.P."/>
            <person name="Sarovich D.S."/>
            <person name="Harris T."/>
            <person name="Spargo J.C."/>
            <person name="Nosworthy E."/>
            <person name="Beissbarth J."/>
            <person name="Smith-Vaughan H."/>
        </authorList>
    </citation>
    <scope>NUCLEOTIDE SEQUENCE [LARGE SCALE GENOMIC DNA]</scope>
    <source>
        <strain evidence="12 13">ATCC 7901</strain>
    </source>
</reference>
<dbReference type="NCBIfam" id="TIGR01945">
    <property type="entry name" value="rnfC"/>
    <property type="match status" value="1"/>
</dbReference>
<comment type="caution">
    <text evidence="12">The sequence shown here is derived from an EMBL/GenBank/DDBJ whole genome shotgun (WGS) entry which is preliminary data.</text>
</comment>
<evidence type="ECO:0000256" key="3">
    <source>
        <dbReference type="ARBA" id="ARBA00022723"/>
    </source>
</evidence>
<evidence type="ECO:0000256" key="2">
    <source>
        <dbReference type="ARBA" id="ARBA00022485"/>
    </source>
</evidence>
<dbReference type="EC" id="7.-.-.-" evidence="9"/>
<dbReference type="PANTHER" id="PTHR43034">
    <property type="entry name" value="ION-TRANSLOCATING OXIDOREDUCTASE COMPLEX SUBUNIT C"/>
    <property type="match status" value="1"/>
</dbReference>
<dbReference type="Proteomes" id="UP000092746">
    <property type="component" value="Unassembled WGS sequence"/>
</dbReference>
<dbReference type="Pfam" id="PF12838">
    <property type="entry name" value="Fer4_7"/>
    <property type="match status" value="1"/>
</dbReference>
<dbReference type="Gene3D" id="3.40.50.11540">
    <property type="entry name" value="NADH-ubiquinone oxidoreductase 51kDa subunit"/>
    <property type="match status" value="1"/>
</dbReference>
<dbReference type="AlphaFoldDB" id="A0AAP7GYV5"/>
<dbReference type="GO" id="GO:0051539">
    <property type="term" value="F:4 iron, 4 sulfur cluster binding"/>
    <property type="evidence" value="ECO:0007669"/>
    <property type="project" value="UniProtKB-KW"/>
</dbReference>
<feature type="binding site" evidence="9">
    <location>
        <position position="427"/>
    </location>
    <ligand>
        <name>[4Fe-4S] cluster</name>
        <dbReference type="ChEBI" id="CHEBI:49883"/>
        <label>1</label>
    </ligand>
</feature>
<feature type="region of interest" description="Disordered" evidence="10">
    <location>
        <begin position="661"/>
        <end position="772"/>
    </location>
</feature>
<dbReference type="RefSeq" id="WP_065295202.1">
    <property type="nucleotide sequence ID" value="NZ_MAQE01000012.1"/>
</dbReference>
<dbReference type="GO" id="GO:0005886">
    <property type="term" value="C:plasma membrane"/>
    <property type="evidence" value="ECO:0007669"/>
    <property type="project" value="UniProtKB-SubCell"/>
</dbReference>
<evidence type="ECO:0000256" key="9">
    <source>
        <dbReference type="HAMAP-Rule" id="MF_00461"/>
    </source>
</evidence>
<organism evidence="12 13">
    <name type="scientific">Aggregatibacter aphrophilus</name>
    <name type="common">Haemophilus aphrophilus</name>
    <dbReference type="NCBI Taxonomy" id="732"/>
    <lineage>
        <taxon>Bacteria</taxon>
        <taxon>Pseudomonadati</taxon>
        <taxon>Pseudomonadota</taxon>
        <taxon>Gammaproteobacteria</taxon>
        <taxon>Pasteurellales</taxon>
        <taxon>Pasteurellaceae</taxon>
        <taxon>Aggregatibacter</taxon>
    </lineage>
</organism>
<evidence type="ECO:0000313" key="12">
    <source>
        <dbReference type="EMBL" id="OBY52750.1"/>
    </source>
</evidence>
<name>A0AAP7GYV5_AGGAP</name>
<evidence type="ECO:0000256" key="10">
    <source>
        <dbReference type="SAM" id="MobiDB-lite"/>
    </source>
</evidence>
<keyword evidence="2 9" id="KW-0004">4Fe-4S</keyword>
<keyword evidence="9" id="KW-1003">Cell membrane</keyword>
<dbReference type="SUPFAM" id="SSF46548">
    <property type="entry name" value="alpha-helical ferredoxin"/>
    <property type="match status" value="1"/>
</dbReference>
<evidence type="ECO:0000256" key="8">
    <source>
        <dbReference type="ARBA" id="ARBA00023014"/>
    </source>
</evidence>
<proteinExistence type="inferred from homology"/>
<feature type="domain" description="4Fe-4S ferredoxin-type" evidence="11">
    <location>
        <begin position="408"/>
        <end position="437"/>
    </location>
</feature>
<dbReference type="PANTHER" id="PTHR43034:SF2">
    <property type="entry name" value="ION-TRANSLOCATING OXIDOREDUCTASE COMPLEX SUBUNIT C"/>
    <property type="match status" value="1"/>
</dbReference>
<keyword evidence="7 9" id="KW-0408">Iron</keyword>
<dbReference type="InterPro" id="IPR017900">
    <property type="entry name" value="4Fe4S_Fe_S_CS"/>
</dbReference>
<feature type="region of interest" description="Disordered" evidence="10">
    <location>
        <begin position="785"/>
        <end position="873"/>
    </location>
</feature>
<feature type="compositionally biased region" description="Polar residues" evidence="10">
    <location>
        <begin position="755"/>
        <end position="768"/>
    </location>
</feature>
<feature type="binding site" evidence="9">
    <location>
        <position position="417"/>
    </location>
    <ligand>
        <name>[4Fe-4S] cluster</name>
        <dbReference type="ChEBI" id="CHEBI:49883"/>
        <label>2</label>
    </ligand>
</feature>
<feature type="compositionally biased region" description="Basic and acidic residues" evidence="10">
    <location>
        <begin position="468"/>
        <end position="477"/>
    </location>
</feature>
<keyword evidence="6 9" id="KW-0249">Electron transport</keyword>
<dbReference type="HAMAP" id="MF_00461">
    <property type="entry name" value="RsxC_RnfC"/>
    <property type="match status" value="1"/>
</dbReference>
<dbReference type="InterPro" id="IPR026902">
    <property type="entry name" value="RnfC_N"/>
</dbReference>
<evidence type="ECO:0000256" key="5">
    <source>
        <dbReference type="ARBA" id="ARBA00022967"/>
    </source>
</evidence>
<evidence type="ECO:0000256" key="4">
    <source>
        <dbReference type="ARBA" id="ARBA00022737"/>
    </source>
</evidence>
<keyword evidence="9" id="KW-0472">Membrane</keyword>
<comment type="similarity">
    <text evidence="9">Belongs to the 4Fe4S bacterial-type ferredoxin family. RnfC subfamily.</text>
</comment>
<dbReference type="InterPro" id="IPR037225">
    <property type="entry name" value="Nuo51_FMN-bd_sf"/>
</dbReference>
<dbReference type="GO" id="GO:0022900">
    <property type="term" value="P:electron transport chain"/>
    <property type="evidence" value="ECO:0007669"/>
    <property type="project" value="UniProtKB-UniRule"/>
</dbReference>
<dbReference type="GO" id="GO:0046872">
    <property type="term" value="F:metal ion binding"/>
    <property type="evidence" value="ECO:0007669"/>
    <property type="project" value="UniProtKB-KW"/>
</dbReference>
<evidence type="ECO:0000259" key="11">
    <source>
        <dbReference type="PROSITE" id="PS51379"/>
    </source>
</evidence>
<comment type="subcellular location">
    <subcellularLocation>
        <location evidence="9">Cell inner membrane</location>
        <topology evidence="9">Peripheral membrane protein</topology>
    </subcellularLocation>
</comment>
<gene>
    <name evidence="9" type="primary">rnfC</name>
    <name evidence="12" type="ORF">BBB52_05275</name>
</gene>
<dbReference type="Pfam" id="PF01512">
    <property type="entry name" value="Complex1_51K"/>
    <property type="match status" value="1"/>
</dbReference>
<evidence type="ECO:0000256" key="1">
    <source>
        <dbReference type="ARBA" id="ARBA00022448"/>
    </source>
</evidence>
<feature type="compositionally biased region" description="Low complexity" evidence="10">
    <location>
        <begin position="586"/>
        <end position="596"/>
    </location>
</feature>
<feature type="compositionally biased region" description="Low complexity" evidence="10">
    <location>
        <begin position="849"/>
        <end position="873"/>
    </location>
</feature>
<evidence type="ECO:0000313" key="13">
    <source>
        <dbReference type="Proteomes" id="UP000092746"/>
    </source>
</evidence>
<sequence>MADVLTRFNSGKLWEFDGGIHPPDMKYQSNKKPISTLPLPQDFYVPIKQHTGSAGSVLVKRGDHVLKGQPLTQGDGLSSLPVHAPTSGTVIDVFPYVAAHPSGLPEISVHIKADGLDQWREQNPMDDFLTQTPEQLVEKIYQAGIAGLGGAVFPTAAKIHSAEKQVKLLIINGAECEPYITCDDRLMRDYADEIIEGVRIIRYILRPEKVVIAVEDNKPEAVKSLERALHGANDIEIRVIPTKYPSGAAKQLIQVLTGMEVPSGQRSSSIGVLMQNVGTAFAVKRAVINDEPLIERVVTLTGDKIPHKGNYWARFGTPIYHLLQQADYQYDQRFPVFMGGPMMGFILPDLNAPLTKVSNCLLAPDHFEYAPPEEEKSCIRCSACSDACPVKLMPQQLYWFARSEDHEKSEEYSLKDCIECGICAYVCPSHIPLIQYFRQEKAKIWEIKHKAKLAEEAKIRFEQRQARLEREEQERKQRSQRAAAARREELAQQKGEDPVAAALERLKAKKAETPKIDQSEVKTIVDEKGQVLPDNSDIMAQRKARRLARQTEQAEHSSSQETEKTSDNKQGFLDVGVANSSEEASKSSGFTSTKTTALEDKKAAVAAALARAKAKKAAQQGAPTTTIEPKTIESAVKNSDENTVETDPRKAAIAAAIARAKAKKATQQDDSVASAEPKTTESAVDKKQRFLNVGSANGPEGVNKRTSELMNKNADENPTETDPRKAAIAAAIARAKAKKAAQQDESVASAEPKTTESAVKNANENTAETDPRKAAIAAAIARAKAKKAAQQDESVTSAEPKTTESAVDKKQRFLNVGSANGPEGVNKRTNELINKNADENTAETDPRKAAIAAAIARAKAKKAAQQAQQNEQH</sequence>
<dbReference type="SUPFAM" id="SSF142019">
    <property type="entry name" value="Nqo1 FMN-binding domain-like"/>
    <property type="match status" value="1"/>
</dbReference>
<feature type="compositionally biased region" description="Basic and acidic residues" evidence="10">
    <location>
        <begin position="485"/>
        <end position="497"/>
    </location>
</feature>
<feature type="binding site" evidence="9">
    <location>
        <position position="388"/>
    </location>
    <ligand>
        <name>[4Fe-4S] cluster</name>
        <dbReference type="ChEBI" id="CHEBI:49883"/>
        <label>2</label>
    </ligand>
</feature>
<dbReference type="InterPro" id="IPR010208">
    <property type="entry name" value="Ion_transpt_RnfC/RsxC"/>
</dbReference>
<evidence type="ECO:0000256" key="6">
    <source>
        <dbReference type="ARBA" id="ARBA00022982"/>
    </source>
</evidence>
<keyword evidence="5 9" id="KW-1278">Translocase</keyword>
<comment type="cofactor">
    <cofactor evidence="9">
        <name>[4Fe-4S] cluster</name>
        <dbReference type="ChEBI" id="CHEBI:49883"/>
    </cofactor>
    <text evidence="9">Binds 2 [4Fe-4S] clusters per subunit.</text>
</comment>
<accession>A0AAP7GYV5</accession>
<dbReference type="PROSITE" id="PS00198">
    <property type="entry name" value="4FE4S_FER_1"/>
    <property type="match status" value="1"/>
</dbReference>
<keyword evidence="4 9" id="KW-0677">Repeat</keyword>
<feature type="region of interest" description="Disordered" evidence="10">
    <location>
        <begin position="468"/>
        <end position="499"/>
    </location>
</feature>
<feature type="binding site" evidence="9">
    <location>
        <position position="384"/>
    </location>
    <ligand>
        <name>[4Fe-4S] cluster</name>
        <dbReference type="ChEBI" id="CHEBI:49883"/>
        <label>1</label>
    </ligand>
</feature>
<dbReference type="EMBL" id="MAQE01000012">
    <property type="protein sequence ID" value="OBY52750.1"/>
    <property type="molecule type" value="Genomic_DNA"/>
</dbReference>
<feature type="binding site" evidence="9">
    <location>
        <position position="378"/>
    </location>
    <ligand>
        <name>[4Fe-4S] cluster</name>
        <dbReference type="ChEBI" id="CHEBI:49883"/>
        <label>1</label>
    </ligand>
</feature>
<dbReference type="Gene3D" id="3.30.70.20">
    <property type="match status" value="1"/>
</dbReference>
<dbReference type="Pfam" id="PF13375">
    <property type="entry name" value="RnfC_N"/>
    <property type="match status" value="1"/>
</dbReference>
<keyword evidence="8 9" id="KW-0411">Iron-sulfur</keyword>
<feature type="compositionally biased region" description="Polar residues" evidence="10">
    <location>
        <begin position="791"/>
        <end position="805"/>
    </location>
</feature>
<comment type="function">
    <text evidence="9">Part of a membrane-bound complex that couples electron transfer with translocation of ions across the membrane.</text>
</comment>
<feature type="region of interest" description="Disordered" evidence="10">
    <location>
        <begin position="532"/>
        <end position="596"/>
    </location>
</feature>
<feature type="region of interest" description="Disordered" evidence="10">
    <location>
        <begin position="615"/>
        <end position="648"/>
    </location>
</feature>
<feature type="binding site" evidence="9">
    <location>
        <position position="423"/>
    </location>
    <ligand>
        <name>[4Fe-4S] cluster</name>
        <dbReference type="ChEBI" id="CHEBI:49883"/>
        <label>2</label>
    </ligand>
</feature>
<protein>
    <recommendedName>
        <fullName evidence="9">Ion-translocating oxidoreductase complex subunit C</fullName>
        <ecNumber evidence="9">7.-.-.-</ecNumber>
    </recommendedName>
    <alternativeName>
        <fullName evidence="9">Rnf electron transport complex subunit C</fullName>
    </alternativeName>
</protein>
<dbReference type="NCBIfam" id="NF003454">
    <property type="entry name" value="PRK05035.1"/>
    <property type="match status" value="1"/>
</dbReference>
<keyword evidence="9" id="KW-0997">Cell inner membrane</keyword>
<feature type="domain" description="4Fe-4S ferredoxin-type" evidence="11">
    <location>
        <begin position="369"/>
        <end position="398"/>
    </location>
</feature>
<feature type="binding site" evidence="9">
    <location>
        <position position="381"/>
    </location>
    <ligand>
        <name>[4Fe-4S] cluster</name>
        <dbReference type="ChEBI" id="CHEBI:49883"/>
        <label>1</label>
    </ligand>
</feature>